<keyword evidence="4" id="KW-0997">Cell inner membrane</keyword>
<comment type="similarity">
    <text evidence="2">Belongs to the CcmF/CycK/Ccl1/NrfE/CcsA family.</text>
</comment>
<name>A0A381Q6J6_9ZZZZ</name>
<dbReference type="GO" id="GO:0005886">
    <property type="term" value="C:plasma membrane"/>
    <property type="evidence" value="ECO:0007669"/>
    <property type="project" value="UniProtKB-SubCell"/>
</dbReference>
<dbReference type="EMBL" id="UINC01001187">
    <property type="protein sequence ID" value="SUZ73697.1"/>
    <property type="molecule type" value="Genomic_DNA"/>
</dbReference>
<dbReference type="Pfam" id="PF16327">
    <property type="entry name" value="CcmF_C"/>
    <property type="match status" value="1"/>
</dbReference>
<proteinExistence type="inferred from homology"/>
<evidence type="ECO:0000256" key="8">
    <source>
        <dbReference type="ARBA" id="ARBA00023136"/>
    </source>
</evidence>
<evidence type="ECO:0000256" key="2">
    <source>
        <dbReference type="ARBA" id="ARBA00009186"/>
    </source>
</evidence>
<feature type="transmembrane region" description="Helical" evidence="10">
    <location>
        <begin position="38"/>
        <end position="62"/>
    </location>
</feature>
<evidence type="ECO:0008006" key="14">
    <source>
        <dbReference type="Google" id="ProtNLM"/>
    </source>
</evidence>
<evidence type="ECO:0000256" key="7">
    <source>
        <dbReference type="ARBA" id="ARBA00022989"/>
    </source>
</evidence>
<keyword evidence="7 10" id="KW-1133">Transmembrane helix</keyword>
<accession>A0A381Q6J6</accession>
<evidence type="ECO:0000313" key="13">
    <source>
        <dbReference type="EMBL" id="SUZ73697.1"/>
    </source>
</evidence>
<dbReference type="PANTHER" id="PTHR43653">
    <property type="entry name" value="CYTOCHROME C ASSEMBLY PROTEIN-RELATED"/>
    <property type="match status" value="1"/>
</dbReference>
<evidence type="ECO:0000259" key="12">
    <source>
        <dbReference type="Pfam" id="PF16327"/>
    </source>
</evidence>
<feature type="transmembrane region" description="Helical" evidence="10">
    <location>
        <begin position="393"/>
        <end position="417"/>
    </location>
</feature>
<feature type="transmembrane region" description="Helical" evidence="10">
    <location>
        <begin position="493"/>
        <end position="513"/>
    </location>
</feature>
<organism evidence="13">
    <name type="scientific">marine metagenome</name>
    <dbReference type="NCBI Taxonomy" id="408172"/>
    <lineage>
        <taxon>unclassified sequences</taxon>
        <taxon>metagenomes</taxon>
        <taxon>ecological metagenomes</taxon>
    </lineage>
</organism>
<gene>
    <name evidence="13" type="ORF">METZ01_LOCUS26551</name>
</gene>
<keyword evidence="8 10" id="KW-0472">Membrane</keyword>
<evidence type="ECO:0000256" key="3">
    <source>
        <dbReference type="ARBA" id="ARBA00022475"/>
    </source>
</evidence>
<comment type="subcellular location">
    <subcellularLocation>
        <location evidence="1">Cell inner membrane</location>
        <topology evidence="1">Multi-pass membrane protein</topology>
    </subcellularLocation>
</comment>
<feature type="transmembrane region" description="Helical" evidence="10">
    <location>
        <begin position="6"/>
        <end position="26"/>
    </location>
</feature>
<evidence type="ECO:0000256" key="5">
    <source>
        <dbReference type="ARBA" id="ARBA00022692"/>
    </source>
</evidence>
<sequence length="648" mass="71981">MIPELGQLLLIIAMVAAFFQAFLGMGLTKISTDQRDRLVSRIVTIHTVGLFLAIVCLGYSFVSDDFSVLYVALNSNTNLPILYKIAAIWGAHEGSFLLWLFLLSLWSFLLAFSKKYGSQYLDLKITALGILGLISFSFVLFITFTSNPFEVLPNPPIQGRSLNPLLQDPALVIHPPMLYAGYVGLAVPFALALSSLMTSKEGHSQFQWASIARVWTIMAWVFLTGGIVLGSWWAYYELGWGGWWFWDPVENASLMPWLTATALLHSLIVTERQKLFNGFSILLAIISFSQSLLGTFLVRSGILISVHSFASDPSRGIFILGLLALFTCGALLLLAMKHKKEKPVKIDILSRESFLLLNNVFLCTASGLILIGTLYPLALEMLDAGKISVGAPYFNFVLLIPFLPLLFFIGLGVFTSWKFSNAKIMISKLKWVLVVSILFSIGCTVFLYGYTGFLTLIGITLAGWTMVSGLMPLVERTSINTLENAMKILPMSLAHIGLGLTVLGITVTSSYGLTQDKSLRFGQSTQVGDYIFQLNDIKEGAGPNYFSIIAEIQISTKDNEITVIYPEKRIYDLNSPAMTEAGIESNIARDLFVALGENVGDQTWSFHLQYKPLLRLIWIGPFVMIIGGLFRVYLTRPLRRRKLVQQDD</sequence>
<dbReference type="GO" id="GO:0020037">
    <property type="term" value="F:heme binding"/>
    <property type="evidence" value="ECO:0007669"/>
    <property type="project" value="InterPro"/>
</dbReference>
<feature type="transmembrane region" description="Helical" evidence="10">
    <location>
        <begin position="211"/>
        <end position="234"/>
    </location>
</feature>
<dbReference type="PANTHER" id="PTHR43653:SF1">
    <property type="entry name" value="CYTOCHROME C-TYPE BIOGENESIS PROTEIN CCMF"/>
    <property type="match status" value="1"/>
</dbReference>
<dbReference type="AlphaFoldDB" id="A0A381Q6J6"/>
<feature type="transmembrane region" description="Helical" evidence="10">
    <location>
        <begin position="254"/>
        <end position="270"/>
    </location>
</feature>
<feature type="transmembrane region" description="Helical" evidence="10">
    <location>
        <begin position="454"/>
        <end position="473"/>
    </location>
</feature>
<keyword evidence="6" id="KW-0201">Cytochrome c-type biogenesis</keyword>
<evidence type="ECO:0000256" key="1">
    <source>
        <dbReference type="ARBA" id="ARBA00004429"/>
    </source>
</evidence>
<feature type="transmembrane region" description="Helical" evidence="10">
    <location>
        <begin position="282"/>
        <end position="304"/>
    </location>
</feature>
<keyword evidence="5 10" id="KW-0812">Transmembrane</keyword>
<evidence type="ECO:0000256" key="6">
    <source>
        <dbReference type="ARBA" id="ARBA00022748"/>
    </source>
</evidence>
<keyword evidence="3" id="KW-1003">Cell membrane</keyword>
<dbReference type="NCBIfam" id="NF007691">
    <property type="entry name" value="PRK10369.1"/>
    <property type="match status" value="1"/>
</dbReference>
<dbReference type="Pfam" id="PF01578">
    <property type="entry name" value="Cytochrom_C_asm"/>
    <property type="match status" value="1"/>
</dbReference>
<protein>
    <recommendedName>
        <fullName evidence="14">Cytochrome c assembly protein domain-containing protein</fullName>
    </recommendedName>
</protein>
<feature type="transmembrane region" description="Helical" evidence="10">
    <location>
        <begin position="613"/>
        <end position="634"/>
    </location>
</feature>
<evidence type="ECO:0000256" key="4">
    <source>
        <dbReference type="ARBA" id="ARBA00022519"/>
    </source>
</evidence>
<reference evidence="13" key="1">
    <citation type="submission" date="2018-05" db="EMBL/GenBank/DDBJ databases">
        <authorList>
            <person name="Lanie J.A."/>
            <person name="Ng W.-L."/>
            <person name="Kazmierczak K.M."/>
            <person name="Andrzejewski T.M."/>
            <person name="Davidsen T.M."/>
            <person name="Wayne K.J."/>
            <person name="Tettelin H."/>
            <person name="Glass J.I."/>
            <person name="Rusch D."/>
            <person name="Podicherti R."/>
            <person name="Tsui H.-C.T."/>
            <person name="Winkler M.E."/>
        </authorList>
    </citation>
    <scope>NUCLEOTIDE SEQUENCE</scope>
</reference>
<feature type="transmembrane region" description="Helical" evidence="10">
    <location>
        <begin position="125"/>
        <end position="144"/>
    </location>
</feature>
<evidence type="ECO:0000256" key="9">
    <source>
        <dbReference type="ARBA" id="ARBA00037230"/>
    </source>
</evidence>
<feature type="domain" description="Cytochrome c assembly protein" evidence="11">
    <location>
        <begin position="89"/>
        <end position="300"/>
    </location>
</feature>
<dbReference type="GO" id="GO:0017004">
    <property type="term" value="P:cytochrome complex assembly"/>
    <property type="evidence" value="ECO:0007669"/>
    <property type="project" value="UniProtKB-KW"/>
</dbReference>
<feature type="transmembrane region" description="Helical" evidence="10">
    <location>
        <begin position="429"/>
        <end position="448"/>
    </location>
</feature>
<dbReference type="InterPro" id="IPR003568">
    <property type="entry name" value="Cyt_c_biogenesis_CcmF"/>
</dbReference>
<feature type="domain" description="Cytochrome c-type biogenesis protein CcmF C-terminal" evidence="12">
    <location>
        <begin position="320"/>
        <end position="631"/>
    </location>
</feature>
<dbReference type="GO" id="GO:0015232">
    <property type="term" value="F:heme transmembrane transporter activity"/>
    <property type="evidence" value="ECO:0007669"/>
    <property type="project" value="InterPro"/>
</dbReference>
<dbReference type="PRINTS" id="PR01410">
    <property type="entry name" value="CCBIOGENESIS"/>
</dbReference>
<dbReference type="PRINTS" id="PR01411">
    <property type="entry name" value="CCMFBIOGNSIS"/>
</dbReference>
<feature type="transmembrane region" description="Helical" evidence="10">
    <location>
        <begin position="96"/>
        <end position="113"/>
    </location>
</feature>
<feature type="transmembrane region" description="Helical" evidence="10">
    <location>
        <begin position="179"/>
        <end position="199"/>
    </location>
</feature>
<feature type="transmembrane region" description="Helical" evidence="10">
    <location>
        <begin position="316"/>
        <end position="335"/>
    </location>
</feature>
<comment type="function">
    <text evidence="9">Required for the biogenesis of c-type cytochromes. Possible subunit of a heme lyase.</text>
</comment>
<dbReference type="InterPro" id="IPR002541">
    <property type="entry name" value="Cyt_c_assembly"/>
</dbReference>
<dbReference type="InterPro" id="IPR003567">
    <property type="entry name" value="Cyt_c_biogenesis"/>
</dbReference>
<dbReference type="InterPro" id="IPR032523">
    <property type="entry name" value="CcmF_C"/>
</dbReference>
<evidence type="ECO:0000256" key="10">
    <source>
        <dbReference type="SAM" id="Phobius"/>
    </source>
</evidence>
<evidence type="ECO:0000259" key="11">
    <source>
        <dbReference type="Pfam" id="PF01578"/>
    </source>
</evidence>
<feature type="transmembrane region" description="Helical" evidence="10">
    <location>
        <begin position="356"/>
        <end position="378"/>
    </location>
</feature>
<dbReference type="NCBIfam" id="TIGR00353">
    <property type="entry name" value="nrfE"/>
    <property type="match status" value="1"/>
</dbReference>